<gene>
    <name evidence="1" type="ORF">SteCoe_30234</name>
</gene>
<evidence type="ECO:0000313" key="2">
    <source>
        <dbReference type="Proteomes" id="UP000187209"/>
    </source>
</evidence>
<reference evidence="1 2" key="1">
    <citation type="submission" date="2016-11" db="EMBL/GenBank/DDBJ databases">
        <title>The macronuclear genome of Stentor coeruleus: a giant cell with tiny introns.</title>
        <authorList>
            <person name="Slabodnick M."/>
            <person name="Ruby J.G."/>
            <person name="Reiff S.B."/>
            <person name="Swart E.C."/>
            <person name="Gosai S."/>
            <person name="Prabakaran S."/>
            <person name="Witkowska E."/>
            <person name="Larue G.E."/>
            <person name="Fisher S."/>
            <person name="Freeman R.M."/>
            <person name="Gunawardena J."/>
            <person name="Chu W."/>
            <person name="Stover N.A."/>
            <person name="Gregory B.D."/>
            <person name="Nowacki M."/>
            <person name="Derisi J."/>
            <person name="Roy S.W."/>
            <person name="Marshall W.F."/>
            <person name="Sood P."/>
        </authorList>
    </citation>
    <scope>NUCLEOTIDE SEQUENCE [LARGE SCALE GENOMIC DNA]</scope>
    <source>
        <strain evidence="1">WM001</strain>
    </source>
</reference>
<sequence length="209" mass="24694">MKYSHFPSENIHRKLFLANKKKSREEELWKMLGISKRTIILGKKLITKKILPIKPRPKSGRFNSLESNTNTLPIKTIFFDVKTFKEEFKNPKISKKPNSHLLAGFCSSQNVTKKNLHFEIPVKNPCEVYKSSQKNFNKIAKIKHRRNQSQQAFLYDEYSTKYNNSSTVRFMLDKETEEGTLRKKVDSKLNRKNFRKQVNLSAWENENEH</sequence>
<dbReference type="AlphaFoldDB" id="A0A1R2B445"/>
<evidence type="ECO:0000313" key="1">
    <source>
        <dbReference type="EMBL" id="OMJ71529.1"/>
    </source>
</evidence>
<organism evidence="1 2">
    <name type="scientific">Stentor coeruleus</name>
    <dbReference type="NCBI Taxonomy" id="5963"/>
    <lineage>
        <taxon>Eukaryota</taxon>
        <taxon>Sar</taxon>
        <taxon>Alveolata</taxon>
        <taxon>Ciliophora</taxon>
        <taxon>Postciliodesmatophora</taxon>
        <taxon>Heterotrichea</taxon>
        <taxon>Heterotrichida</taxon>
        <taxon>Stentoridae</taxon>
        <taxon>Stentor</taxon>
    </lineage>
</organism>
<comment type="caution">
    <text evidence="1">The sequence shown here is derived from an EMBL/GenBank/DDBJ whole genome shotgun (WGS) entry which is preliminary data.</text>
</comment>
<accession>A0A1R2B445</accession>
<protein>
    <submittedName>
        <fullName evidence="1">Uncharacterized protein</fullName>
    </submittedName>
</protein>
<keyword evidence="2" id="KW-1185">Reference proteome</keyword>
<proteinExistence type="predicted"/>
<dbReference type="EMBL" id="MPUH01000981">
    <property type="protein sequence ID" value="OMJ71529.1"/>
    <property type="molecule type" value="Genomic_DNA"/>
</dbReference>
<name>A0A1R2B445_9CILI</name>
<dbReference type="Proteomes" id="UP000187209">
    <property type="component" value="Unassembled WGS sequence"/>
</dbReference>